<dbReference type="RefSeq" id="WP_088382321.1">
    <property type="nucleotide sequence ID" value="NZ_NIOF01000001.1"/>
</dbReference>
<protein>
    <submittedName>
        <fullName evidence="2">Uncharacterized protein</fullName>
    </submittedName>
</protein>
<feature type="signal peptide" evidence="1">
    <location>
        <begin position="1"/>
        <end position="22"/>
    </location>
</feature>
<keyword evidence="1" id="KW-0732">Signal</keyword>
<proteinExistence type="predicted"/>
<evidence type="ECO:0000256" key="1">
    <source>
        <dbReference type="SAM" id="SignalP"/>
    </source>
</evidence>
<reference evidence="2 3" key="1">
    <citation type="journal article" date="2008" name="Int. J. Syst. Evol. Microbiol.">
        <title>Description of Roseateles aquatilis sp. nov. and Roseateles terrae sp. nov., in the class Betaproteobacteria, and emended description of the genus Roseateles.</title>
        <authorList>
            <person name="Gomila M."/>
            <person name="Bowien B."/>
            <person name="Falsen E."/>
            <person name="Moore E.R."/>
            <person name="Lalucat J."/>
        </authorList>
    </citation>
    <scope>NUCLEOTIDE SEQUENCE [LARGE SCALE GENOMIC DNA]</scope>
    <source>
        <strain evidence="2 3">CCUG 48205</strain>
    </source>
</reference>
<name>A0A246JKN8_9BURK</name>
<organism evidence="2 3">
    <name type="scientific">Roseateles aquatilis</name>
    <dbReference type="NCBI Taxonomy" id="431061"/>
    <lineage>
        <taxon>Bacteria</taxon>
        <taxon>Pseudomonadati</taxon>
        <taxon>Pseudomonadota</taxon>
        <taxon>Betaproteobacteria</taxon>
        <taxon>Burkholderiales</taxon>
        <taxon>Sphaerotilaceae</taxon>
        <taxon>Roseateles</taxon>
    </lineage>
</organism>
<dbReference type="Proteomes" id="UP000197468">
    <property type="component" value="Unassembled WGS sequence"/>
</dbReference>
<evidence type="ECO:0000313" key="2">
    <source>
        <dbReference type="EMBL" id="OWQ93172.1"/>
    </source>
</evidence>
<comment type="caution">
    <text evidence="2">The sequence shown here is derived from an EMBL/GenBank/DDBJ whole genome shotgun (WGS) entry which is preliminary data.</text>
</comment>
<sequence>MKPLLHTLLAGLALTFMSSAMAQTPVPELSLTGQPTRWLIHNEPYRATGFGRAVWGLSPEAARALIAAEYPAALASLKEAVDPVDRTLGMAFVVPALPPAGGAATISYVFGATSRTLVAVHVAWRLEGQPTDEERAQLLKAGSALVADLSGWQWPLLATTRGLVTGPGALTLFTGRDASGSAVEVRLTGMAFDVERRGAPDRRPAPAGPASLHYSIVAKIDSPDVYRIPSGAF</sequence>
<evidence type="ECO:0000313" key="3">
    <source>
        <dbReference type="Proteomes" id="UP000197468"/>
    </source>
</evidence>
<dbReference type="EMBL" id="NIOF01000001">
    <property type="protein sequence ID" value="OWQ93172.1"/>
    <property type="molecule type" value="Genomic_DNA"/>
</dbReference>
<dbReference type="OrthoDB" id="8774817at2"/>
<gene>
    <name evidence="2" type="ORF">CDN99_01340</name>
</gene>
<feature type="chain" id="PRO_5012241740" evidence="1">
    <location>
        <begin position="23"/>
        <end position="233"/>
    </location>
</feature>
<accession>A0A246JKN8</accession>
<keyword evidence="3" id="KW-1185">Reference proteome</keyword>
<dbReference type="AlphaFoldDB" id="A0A246JKN8"/>